<evidence type="ECO:0000256" key="11">
    <source>
        <dbReference type="ARBA" id="ARBA00022989"/>
    </source>
</evidence>
<dbReference type="GO" id="GO:1990454">
    <property type="term" value="C:L-type voltage-gated calcium channel complex"/>
    <property type="evidence" value="ECO:0007669"/>
    <property type="project" value="TreeGrafter"/>
</dbReference>
<evidence type="ECO:0000256" key="17">
    <source>
        <dbReference type="SAM" id="SignalP"/>
    </source>
</evidence>
<evidence type="ECO:0000256" key="14">
    <source>
        <dbReference type="ARBA" id="ARBA00023157"/>
    </source>
</evidence>
<dbReference type="Pfam" id="PF00092">
    <property type="entry name" value="VWA"/>
    <property type="match status" value="1"/>
</dbReference>
<dbReference type="Gene3D" id="3.30.450.20">
    <property type="entry name" value="PAS domain"/>
    <property type="match status" value="1"/>
</dbReference>
<dbReference type="FunFam" id="3.30.450.20:FF:000014">
    <property type="entry name" value="voltage-dependent calcium channel subunit alpha-2/delta-1 isoform X1"/>
    <property type="match status" value="1"/>
</dbReference>
<keyword evidence="11" id="KW-1133">Transmembrane helix</keyword>
<evidence type="ECO:0000259" key="18">
    <source>
        <dbReference type="PROSITE" id="PS50234"/>
    </source>
</evidence>
<keyword evidence="9" id="KW-0106">Calcium</keyword>
<dbReference type="InterPro" id="IPR051173">
    <property type="entry name" value="Ca_channel_alpha-2/delta"/>
</dbReference>
<dbReference type="Gene3D" id="3.40.50.410">
    <property type="entry name" value="von Willebrand factor, type A domain"/>
    <property type="match status" value="1"/>
</dbReference>
<evidence type="ECO:0000256" key="3">
    <source>
        <dbReference type="ARBA" id="ARBA00022448"/>
    </source>
</evidence>
<feature type="domain" description="VWFA" evidence="18">
    <location>
        <begin position="248"/>
        <end position="427"/>
    </location>
</feature>
<organism evidence="19 20">
    <name type="scientific">Alosa alosa</name>
    <name type="common">allis shad</name>
    <dbReference type="NCBI Taxonomy" id="278164"/>
    <lineage>
        <taxon>Eukaryota</taxon>
        <taxon>Metazoa</taxon>
        <taxon>Chordata</taxon>
        <taxon>Craniata</taxon>
        <taxon>Vertebrata</taxon>
        <taxon>Euteleostomi</taxon>
        <taxon>Actinopterygii</taxon>
        <taxon>Neopterygii</taxon>
        <taxon>Teleostei</taxon>
        <taxon>Clupei</taxon>
        <taxon>Clupeiformes</taxon>
        <taxon>Clupeoidei</taxon>
        <taxon>Clupeidae</taxon>
        <taxon>Alosa</taxon>
    </lineage>
</organism>
<dbReference type="InterPro" id="IPR036465">
    <property type="entry name" value="vWFA_dom_sf"/>
</dbReference>
<feature type="signal peptide" evidence="17">
    <location>
        <begin position="1"/>
        <end position="22"/>
    </location>
</feature>
<reference evidence="19 20" key="1">
    <citation type="submission" date="2020-10" db="EMBL/GenBank/DDBJ databases">
        <title>Chromosome-scale genome assembly of the Allis shad, Alosa alosa.</title>
        <authorList>
            <person name="Margot Z."/>
            <person name="Christophe K."/>
            <person name="Cabau C."/>
            <person name="Louis A."/>
            <person name="Berthelot C."/>
            <person name="Parey E."/>
            <person name="Roest Crollius H."/>
            <person name="Montfort J."/>
            <person name="Robinson-Rechavi M."/>
            <person name="Bucao C."/>
            <person name="Bouchez O."/>
            <person name="Gislard M."/>
            <person name="Lluch J."/>
            <person name="Milhes M."/>
            <person name="Lampietro C."/>
            <person name="Lopez Roques C."/>
            <person name="Donnadieu C."/>
            <person name="Braasch I."/>
            <person name="Desvignes T."/>
            <person name="Postlethwait J."/>
            <person name="Bobe J."/>
            <person name="Guiguen Y."/>
        </authorList>
    </citation>
    <scope>NUCLEOTIDE SEQUENCE [LARGE SCALE GENOMIC DNA]</scope>
    <source>
        <strain evidence="19">M-15738</strain>
        <tissue evidence="19">Blood</tissue>
    </source>
</reference>
<dbReference type="InterPro" id="IPR013608">
    <property type="entry name" value="VWA_N"/>
</dbReference>
<keyword evidence="15" id="KW-0325">Glycoprotein</keyword>
<keyword evidence="3" id="KW-0813">Transport</keyword>
<dbReference type="FunFam" id="3.40.50.410:FF:000006">
    <property type="entry name" value="voltage-dependent calcium channel subunit alpha-2/delta-1 isoform X1"/>
    <property type="match status" value="1"/>
</dbReference>
<dbReference type="InterPro" id="IPR002035">
    <property type="entry name" value="VWF_A"/>
</dbReference>
<gene>
    <name evidence="19" type="ORF">AALO_G00219060</name>
</gene>
<dbReference type="PANTHER" id="PTHR10166:SF6">
    <property type="entry name" value="VOLTAGE-DEPENDENT CALCIUM CHANNEL SUBUNIT ALPHA-2_DELTA-1"/>
    <property type="match status" value="1"/>
</dbReference>
<proteinExistence type="inferred from homology"/>
<evidence type="ECO:0000256" key="2">
    <source>
        <dbReference type="ARBA" id="ARBA00007060"/>
    </source>
</evidence>
<feature type="chain" id="PRO_5043596562" description="VWFA domain-containing protein" evidence="17">
    <location>
        <begin position="23"/>
        <end position="1112"/>
    </location>
</feature>
<dbReference type="AlphaFoldDB" id="A0AAV6FZR6"/>
<keyword evidence="10" id="KW-0851">Voltage-gated channel</keyword>
<comment type="similarity">
    <text evidence="2">Belongs to the calcium channel subunit alpha-2/delta family.</text>
</comment>
<dbReference type="SMART" id="SM00327">
    <property type="entry name" value="VWA"/>
    <property type="match status" value="1"/>
</dbReference>
<keyword evidence="13" id="KW-0472">Membrane</keyword>
<dbReference type="GO" id="GO:0005245">
    <property type="term" value="F:voltage-gated calcium channel activity"/>
    <property type="evidence" value="ECO:0007669"/>
    <property type="project" value="TreeGrafter"/>
</dbReference>
<keyword evidence="14" id="KW-1015">Disulfide bond</keyword>
<evidence type="ECO:0000313" key="20">
    <source>
        <dbReference type="Proteomes" id="UP000823561"/>
    </source>
</evidence>
<accession>A0AAV6FZR6</accession>
<dbReference type="InterPro" id="IPR013680">
    <property type="entry name" value="VDCC_a2/dsu"/>
</dbReference>
<evidence type="ECO:0000256" key="4">
    <source>
        <dbReference type="ARBA" id="ARBA00022568"/>
    </source>
</evidence>
<dbReference type="PANTHER" id="PTHR10166">
    <property type="entry name" value="VOLTAGE-DEPENDENT CALCIUM CHANNEL SUBUNIT ALPHA-2/DELTA-RELATED"/>
    <property type="match status" value="1"/>
</dbReference>
<keyword evidence="12" id="KW-0406">Ion transport</keyword>
<evidence type="ECO:0000256" key="13">
    <source>
        <dbReference type="ARBA" id="ARBA00023136"/>
    </source>
</evidence>
<evidence type="ECO:0000313" key="19">
    <source>
        <dbReference type="EMBL" id="KAG5267196.1"/>
    </source>
</evidence>
<evidence type="ECO:0000256" key="9">
    <source>
        <dbReference type="ARBA" id="ARBA00022837"/>
    </source>
</evidence>
<keyword evidence="16" id="KW-0407">Ion channel</keyword>
<dbReference type="Pfam" id="PF08399">
    <property type="entry name" value="VWA_N"/>
    <property type="match status" value="1"/>
</dbReference>
<dbReference type="PROSITE" id="PS50234">
    <property type="entry name" value="VWFA"/>
    <property type="match status" value="1"/>
</dbReference>
<keyword evidence="6" id="KW-0812">Transmembrane</keyword>
<evidence type="ECO:0000256" key="5">
    <source>
        <dbReference type="ARBA" id="ARBA00022673"/>
    </source>
</evidence>
<evidence type="ECO:0000256" key="1">
    <source>
        <dbReference type="ARBA" id="ARBA00004479"/>
    </source>
</evidence>
<evidence type="ECO:0000256" key="16">
    <source>
        <dbReference type="ARBA" id="ARBA00023303"/>
    </source>
</evidence>
<evidence type="ECO:0000256" key="8">
    <source>
        <dbReference type="ARBA" id="ARBA00022729"/>
    </source>
</evidence>
<sequence length="1112" mass="125606">MDTCKIFTIVLLLLSVVNDVSTVQFPTSVIVHEWVEQMQKDLVSLIDAESGVQSLIKIFQNYNKHYMVEHNNAKQLVASAASNIEKLLLNRSRALKNLATAAEELQLKHQWQDDFEEGDVSYYNAKDSNETDDEFPNNRVKPEFTDDPDFKRVVSFNDTAVHIPTDIYEGSTIILNELNWTDALVDTFRKNREEDPTLLWQAFGSATGLARYYPASPWIDKEKTPNKIDLYDVRRRPWYIQGAASPKDMLILVDASGSVSGMTLRLIRTSVNEMLETLSDDDYVNIVSFNEDAKKAACFDNLVQANVRNKKILKDAVQNITAKGITNYKDGFDMAFQQLLSVNLNVTRANCNKIIMLFTDGGEERASEIFEKYNPDKRVRIFTFSVGQHNYDKAPIQWMACTNKGYYYEIPSIGAIRINTQEYLDVLGRPMVKAKEKAKKVQWTNVYMDALELGQVITGTLPVFNKTKIKDNKNKGKSQQNQLILGVMAVDVSLDDIKRLTPRFTLGPNGYYFAIDPNGYVLLHPNLKPKKTSFQEALTLDFLDAELEDEIKVDIRRNMIDGYTGNQTFTTLVKSQDERYIDRGVRTYTWGHVSGTDYSLALVLPEYSLHYLRAAIGDTITQAKSWTPSVDMVSETLQVEKFSEYGFTFIAQREYCTDLKPSNNNTEFLINFNKYIDRNTPNHPLCNSALVNKLLLDAGITSELVRKWSEQTLSAGASARFVATDGGITRVYPSSAGLDWSESTYEAYETHDPYEAFKTYNMYDAYESSFYKRSLDNDLYIFTPPVYNPRYNDTVDSILVSRGVDLNINGAKLKPAVVGVKLDVETWMENFIHATVKTSPSICKDEICGCQRNDEYVDCVLLDDGGFLIMANRDDYIRQIGQFFGIVDPSLMVNLINASLFSFKKTYDYQSTCEPHKETKSAAGLRSVYVPTIADILHLGWWASAAAWSIMQQLFVSFTFPSFLEAVDTDEELSDGMSKESCINEQSQYFFENNETSFNGSVECDTCSRQFYAEKLFGTNLVFVIAEAKLACMSCDQKPLIQGKQPSAGPDPCELALNPRYRKGPDACFDNNSSEQDVDCGGVSGLSPSMWVLVLLQLALLGLWNAAGYCVS</sequence>
<dbReference type="Pfam" id="PF08473">
    <property type="entry name" value="VGCC_alpha2"/>
    <property type="match status" value="1"/>
</dbReference>
<protein>
    <recommendedName>
        <fullName evidence="18">VWFA domain-containing protein</fullName>
    </recommendedName>
</protein>
<evidence type="ECO:0000256" key="15">
    <source>
        <dbReference type="ARBA" id="ARBA00023180"/>
    </source>
</evidence>
<evidence type="ECO:0000256" key="12">
    <source>
        <dbReference type="ARBA" id="ARBA00023065"/>
    </source>
</evidence>
<comment type="caution">
    <text evidence="19">The sequence shown here is derived from an EMBL/GenBank/DDBJ whole genome shotgun (WGS) entry which is preliminary data.</text>
</comment>
<comment type="subcellular location">
    <subcellularLocation>
        <location evidence="1">Membrane</location>
        <topology evidence="1">Single-pass type I membrane protein</topology>
    </subcellularLocation>
</comment>
<name>A0AAV6FZR6_9TELE</name>
<dbReference type="GO" id="GO:0046872">
    <property type="term" value="F:metal ion binding"/>
    <property type="evidence" value="ECO:0007669"/>
    <property type="project" value="UniProtKB-KW"/>
</dbReference>
<keyword evidence="5" id="KW-0107">Calcium channel</keyword>
<evidence type="ECO:0000256" key="6">
    <source>
        <dbReference type="ARBA" id="ARBA00022692"/>
    </source>
</evidence>
<dbReference type="Proteomes" id="UP000823561">
    <property type="component" value="Chromosome 17"/>
</dbReference>
<keyword evidence="4" id="KW-0109">Calcium transport</keyword>
<dbReference type="EMBL" id="JADWDJ010000017">
    <property type="protein sequence ID" value="KAG5267196.1"/>
    <property type="molecule type" value="Genomic_DNA"/>
</dbReference>
<evidence type="ECO:0000256" key="7">
    <source>
        <dbReference type="ARBA" id="ARBA00022723"/>
    </source>
</evidence>
<dbReference type="SUPFAM" id="SSF53300">
    <property type="entry name" value="vWA-like"/>
    <property type="match status" value="1"/>
</dbReference>
<evidence type="ECO:0000256" key="10">
    <source>
        <dbReference type="ARBA" id="ARBA00022882"/>
    </source>
</evidence>
<keyword evidence="20" id="KW-1185">Reference proteome</keyword>
<keyword evidence="7" id="KW-0479">Metal-binding</keyword>
<keyword evidence="8 17" id="KW-0732">Signal</keyword>